<keyword evidence="3" id="KW-1185">Reference proteome</keyword>
<evidence type="ECO:0000313" key="2">
    <source>
        <dbReference type="EMBL" id="WOK09387.1"/>
    </source>
</evidence>
<dbReference type="RefSeq" id="WP_317492006.1">
    <property type="nucleotide sequence ID" value="NZ_CP136051.1"/>
</dbReference>
<reference evidence="2 3" key="1">
    <citation type="journal article" date="2023" name="Microbiol. Resour. Announc.">
        <title>Complete Genome Sequence of Imperialibacter roseus strain P4T.</title>
        <authorList>
            <person name="Tizabi D.R."/>
            <person name="Bachvaroff T."/>
            <person name="Hill R.T."/>
        </authorList>
    </citation>
    <scope>NUCLEOTIDE SEQUENCE [LARGE SCALE GENOMIC DNA]</scope>
    <source>
        <strain evidence="2 3">P4T</strain>
    </source>
</reference>
<dbReference type="EMBL" id="CP136051">
    <property type="protein sequence ID" value="WOK09387.1"/>
    <property type="molecule type" value="Genomic_DNA"/>
</dbReference>
<accession>A0ABZ0IXZ1</accession>
<name>A0ABZ0IXZ1_9BACT</name>
<keyword evidence="1" id="KW-0812">Transmembrane</keyword>
<evidence type="ECO:0008006" key="4">
    <source>
        <dbReference type="Google" id="ProtNLM"/>
    </source>
</evidence>
<gene>
    <name evidence="2" type="ORF">RT717_12130</name>
</gene>
<sequence>MKIDEAIELLKTEKARAEKKSEIKILQNMIGILLDLQTRQLSAEDLAAVESELDVMELDAYQENRKRHLRRKLAKFQQFLKNKFSLIPKGHYTALGIAFGVAFGGMFGMMIDKTLGSSLGISFGIAFGLVVGRYLDAQAEAQDRVLNVEFK</sequence>
<proteinExistence type="predicted"/>
<feature type="transmembrane region" description="Helical" evidence="1">
    <location>
        <begin position="92"/>
        <end position="111"/>
    </location>
</feature>
<protein>
    <recommendedName>
        <fullName evidence="4">Glycine zipper family protein</fullName>
    </recommendedName>
</protein>
<evidence type="ECO:0000256" key="1">
    <source>
        <dbReference type="SAM" id="Phobius"/>
    </source>
</evidence>
<dbReference type="Proteomes" id="UP001302349">
    <property type="component" value="Chromosome"/>
</dbReference>
<keyword evidence="1" id="KW-0472">Membrane</keyword>
<keyword evidence="1" id="KW-1133">Transmembrane helix</keyword>
<feature type="transmembrane region" description="Helical" evidence="1">
    <location>
        <begin position="117"/>
        <end position="135"/>
    </location>
</feature>
<organism evidence="2 3">
    <name type="scientific">Imperialibacter roseus</name>
    <dbReference type="NCBI Taxonomy" id="1324217"/>
    <lineage>
        <taxon>Bacteria</taxon>
        <taxon>Pseudomonadati</taxon>
        <taxon>Bacteroidota</taxon>
        <taxon>Cytophagia</taxon>
        <taxon>Cytophagales</taxon>
        <taxon>Flammeovirgaceae</taxon>
        <taxon>Imperialibacter</taxon>
    </lineage>
</organism>
<evidence type="ECO:0000313" key="3">
    <source>
        <dbReference type="Proteomes" id="UP001302349"/>
    </source>
</evidence>